<dbReference type="EMBL" id="CAJNOU010001830">
    <property type="protein sequence ID" value="CAF1257223.1"/>
    <property type="molecule type" value="Genomic_DNA"/>
</dbReference>
<dbReference type="PANTHER" id="PTHR10133">
    <property type="entry name" value="DNA POLYMERASE I"/>
    <property type="match status" value="1"/>
</dbReference>
<proteinExistence type="predicted"/>
<dbReference type="PANTHER" id="PTHR10133:SF62">
    <property type="entry name" value="DNA POLYMERASE THETA"/>
    <property type="match status" value="1"/>
</dbReference>
<protein>
    <recommendedName>
        <fullName evidence="2">DNA-directed DNA polymerase family A palm domain-containing protein</fullName>
    </recommendedName>
</protein>
<dbReference type="InterPro" id="IPR043502">
    <property type="entry name" value="DNA/RNA_pol_sf"/>
</dbReference>
<evidence type="ECO:0000313" key="5">
    <source>
        <dbReference type="EMBL" id="CAF3860513.1"/>
    </source>
</evidence>
<dbReference type="Proteomes" id="UP000663889">
    <property type="component" value="Unassembled WGS sequence"/>
</dbReference>
<reference evidence="3" key="1">
    <citation type="submission" date="2021-02" db="EMBL/GenBank/DDBJ databases">
        <authorList>
            <person name="Nowell W R."/>
        </authorList>
    </citation>
    <scope>NUCLEOTIDE SEQUENCE</scope>
</reference>
<dbReference type="EMBL" id="CAJOAX010003555">
    <property type="protein sequence ID" value="CAF3860513.1"/>
    <property type="molecule type" value="Genomic_DNA"/>
</dbReference>
<feature type="domain" description="DNA-directed DNA polymerase family A palm" evidence="2">
    <location>
        <begin position="2"/>
        <end position="138"/>
    </location>
</feature>
<evidence type="ECO:0000313" key="6">
    <source>
        <dbReference type="EMBL" id="CAF3868569.1"/>
    </source>
</evidence>
<dbReference type="Pfam" id="PF00476">
    <property type="entry name" value="DNA_pol_A"/>
    <property type="match status" value="1"/>
</dbReference>
<dbReference type="GO" id="GO:0006302">
    <property type="term" value="P:double-strand break repair"/>
    <property type="evidence" value="ECO:0007669"/>
    <property type="project" value="TreeGrafter"/>
</dbReference>
<dbReference type="EMBL" id="CAJNOO010001647">
    <property type="protein sequence ID" value="CAF1182510.1"/>
    <property type="molecule type" value="Genomic_DNA"/>
</dbReference>
<evidence type="ECO:0000313" key="4">
    <source>
        <dbReference type="EMBL" id="CAF1257223.1"/>
    </source>
</evidence>
<feature type="compositionally biased region" description="Acidic residues" evidence="1">
    <location>
        <begin position="171"/>
        <end position="184"/>
    </location>
</feature>
<sequence>MTQYLDDIKRCVLDIGYVQSIYGHPLYFDLNQMTSSETMKARIERQVINFVIQASACDIMKVAMERINQTLDRMFPFDLKIRPTPIRPVYLVLQIHDELIFEIEINLRTNEIINIIRHVMERNDHINLLLPVQIKLGDDDEDDLDGAGGKDRDEMFKQMGSGASAHHLNDLDDEDTNSDDESMPDFENVPKTNDEKN</sequence>
<dbReference type="SUPFAM" id="SSF56672">
    <property type="entry name" value="DNA/RNA polymerases"/>
    <property type="match status" value="1"/>
</dbReference>
<evidence type="ECO:0000259" key="2">
    <source>
        <dbReference type="Pfam" id="PF00476"/>
    </source>
</evidence>
<comment type="caution">
    <text evidence="3">The sequence shown here is derived from an EMBL/GenBank/DDBJ whole genome shotgun (WGS) entry which is preliminary data.</text>
</comment>
<name>A0A814V662_9BILA</name>
<dbReference type="Proteomes" id="UP000663874">
    <property type="component" value="Unassembled WGS sequence"/>
</dbReference>
<dbReference type="Proteomes" id="UP000663823">
    <property type="component" value="Unassembled WGS sequence"/>
</dbReference>
<accession>A0A814V662</accession>
<dbReference type="EMBL" id="CAJOBE010003232">
    <property type="protein sequence ID" value="CAF3868569.1"/>
    <property type="molecule type" value="Genomic_DNA"/>
</dbReference>
<feature type="region of interest" description="Disordered" evidence="1">
    <location>
        <begin position="140"/>
        <end position="197"/>
    </location>
</feature>
<dbReference type="Proteomes" id="UP000663882">
    <property type="component" value="Unassembled WGS sequence"/>
</dbReference>
<dbReference type="GO" id="GO:0006261">
    <property type="term" value="P:DNA-templated DNA replication"/>
    <property type="evidence" value="ECO:0007669"/>
    <property type="project" value="InterPro"/>
</dbReference>
<dbReference type="GO" id="GO:0003887">
    <property type="term" value="F:DNA-directed DNA polymerase activity"/>
    <property type="evidence" value="ECO:0007669"/>
    <property type="project" value="InterPro"/>
</dbReference>
<dbReference type="GO" id="GO:0003677">
    <property type="term" value="F:DNA binding"/>
    <property type="evidence" value="ECO:0007669"/>
    <property type="project" value="InterPro"/>
</dbReference>
<evidence type="ECO:0000313" key="7">
    <source>
        <dbReference type="Proteomes" id="UP000663882"/>
    </source>
</evidence>
<dbReference type="AlphaFoldDB" id="A0A814V662"/>
<dbReference type="InterPro" id="IPR001098">
    <property type="entry name" value="DNA-dir_DNA_pol_A_palm_dom"/>
</dbReference>
<organism evidence="3 7">
    <name type="scientific">Rotaria sordida</name>
    <dbReference type="NCBI Taxonomy" id="392033"/>
    <lineage>
        <taxon>Eukaryota</taxon>
        <taxon>Metazoa</taxon>
        <taxon>Spiralia</taxon>
        <taxon>Gnathifera</taxon>
        <taxon>Rotifera</taxon>
        <taxon>Eurotatoria</taxon>
        <taxon>Bdelloidea</taxon>
        <taxon>Philodinida</taxon>
        <taxon>Philodinidae</taxon>
        <taxon>Rotaria</taxon>
    </lineage>
</organism>
<dbReference type="InterPro" id="IPR002298">
    <property type="entry name" value="DNA_polymerase_A"/>
</dbReference>
<evidence type="ECO:0000313" key="3">
    <source>
        <dbReference type="EMBL" id="CAF1182510.1"/>
    </source>
</evidence>
<evidence type="ECO:0000256" key="1">
    <source>
        <dbReference type="SAM" id="MobiDB-lite"/>
    </source>
</evidence>
<gene>
    <name evidence="6" type="ORF">FNK824_LOCUS18876</name>
    <name evidence="5" type="ORF">OTI717_LOCUS21672</name>
    <name evidence="3" type="ORF">RFH988_LOCUS23588</name>
    <name evidence="4" type="ORF">SEV965_LOCUS24044</name>
</gene>
<dbReference type="OrthoDB" id="2320933at2759"/>
<dbReference type="Gene3D" id="3.30.70.370">
    <property type="match status" value="1"/>
</dbReference>